<dbReference type="OrthoDB" id="5595695at2759"/>
<dbReference type="Proteomes" id="UP000076532">
    <property type="component" value="Unassembled WGS sequence"/>
</dbReference>
<keyword evidence="2" id="KW-1185">Reference proteome</keyword>
<evidence type="ECO:0008006" key="3">
    <source>
        <dbReference type="Google" id="ProtNLM"/>
    </source>
</evidence>
<sequence length="565" mass="63313">MPASFLQLPYETLEEIILAALSESPLGPPKLLHSLLLTCRDLYDIVVNRVHPTFYGRLFIQRFDLAAPHRRLGIQEALPTHLKCELQVQCAVLRCFRKVLAEESYDHPQLLDAFRTAYLMLLSDDGKNAAQLRWAELPALVYAFLRHRLFPIGGENSGWPAENEINSLALALFWLLTTPDTITTESATLRNEIMDLIASCSFAAIHFPCFDGPEYHVAASAEVETDDNKLLTQEPSQYSPRLPTTDISYFGHTLAFTYPTLASFAILGYFARVEVNVLGVPPHLPLTRVAANALGIVLGPTQDDVVHFNNHCKTLPARPPGDTRNIGRKSRRHDPDWHRALRYPGPSPGVHHSHAIHAPGTFTGRWQGSHVAPCIWGYKSLLSNTPSPVGAHQMVATARQPIYATFQEHYCFSPSMHVPWDDSQESFNNGLLPPGLFLTETKDGISITDPQHSFQAFYKTYRPELDNDEEQTLQSRLFGVTDIIITGQTDFERGQAWGAYTYVGRVRPCDGLVVLLRKPRDAQGAELGHAIFRGYLVSSQNLVGRWRHVASSDWEAIFSLGKMRE</sequence>
<organism evidence="1 2">
    <name type="scientific">Athelia psychrophila</name>
    <dbReference type="NCBI Taxonomy" id="1759441"/>
    <lineage>
        <taxon>Eukaryota</taxon>
        <taxon>Fungi</taxon>
        <taxon>Dikarya</taxon>
        <taxon>Basidiomycota</taxon>
        <taxon>Agaricomycotina</taxon>
        <taxon>Agaricomycetes</taxon>
        <taxon>Agaricomycetidae</taxon>
        <taxon>Atheliales</taxon>
        <taxon>Atheliaceae</taxon>
        <taxon>Athelia</taxon>
    </lineage>
</organism>
<reference evidence="1 2" key="1">
    <citation type="journal article" date="2016" name="Mol. Biol. Evol.">
        <title>Comparative Genomics of Early-Diverging Mushroom-Forming Fungi Provides Insights into the Origins of Lignocellulose Decay Capabilities.</title>
        <authorList>
            <person name="Nagy L.G."/>
            <person name="Riley R."/>
            <person name="Tritt A."/>
            <person name="Adam C."/>
            <person name="Daum C."/>
            <person name="Floudas D."/>
            <person name="Sun H."/>
            <person name="Yadav J.S."/>
            <person name="Pangilinan J."/>
            <person name="Larsson K.H."/>
            <person name="Matsuura K."/>
            <person name="Barry K."/>
            <person name="Labutti K."/>
            <person name="Kuo R."/>
            <person name="Ohm R.A."/>
            <person name="Bhattacharya S.S."/>
            <person name="Shirouzu T."/>
            <person name="Yoshinaga Y."/>
            <person name="Martin F.M."/>
            <person name="Grigoriev I.V."/>
            <person name="Hibbett D.S."/>
        </authorList>
    </citation>
    <scope>NUCLEOTIDE SEQUENCE [LARGE SCALE GENOMIC DNA]</scope>
    <source>
        <strain evidence="1 2">CBS 109695</strain>
    </source>
</reference>
<dbReference type="AlphaFoldDB" id="A0A166W0U3"/>
<name>A0A166W0U3_9AGAM</name>
<protein>
    <recommendedName>
        <fullName evidence="3">F-box domain-containing protein</fullName>
    </recommendedName>
</protein>
<gene>
    <name evidence="1" type="ORF">FIBSPDRAFT_924780</name>
</gene>
<evidence type="ECO:0000313" key="1">
    <source>
        <dbReference type="EMBL" id="KZP33263.1"/>
    </source>
</evidence>
<accession>A0A166W0U3</accession>
<evidence type="ECO:0000313" key="2">
    <source>
        <dbReference type="Proteomes" id="UP000076532"/>
    </source>
</evidence>
<dbReference type="EMBL" id="KV417483">
    <property type="protein sequence ID" value="KZP33263.1"/>
    <property type="molecule type" value="Genomic_DNA"/>
</dbReference>
<proteinExistence type="predicted"/>